<dbReference type="InterPro" id="IPR027417">
    <property type="entry name" value="P-loop_NTPase"/>
</dbReference>
<dbReference type="FunCoup" id="A0A1Q5PX65">
    <property type="interactions" value="14"/>
</dbReference>
<dbReference type="PANTHER" id="PTHR32039:SF7">
    <property type="entry name" value="COMPETENCE PROTEIN COMM"/>
    <property type="match status" value="1"/>
</dbReference>
<dbReference type="InterPro" id="IPR000523">
    <property type="entry name" value="Mg_chelatse_chII-like_cat_dom"/>
</dbReference>
<dbReference type="InterPro" id="IPR020568">
    <property type="entry name" value="Ribosomal_Su5_D2-typ_SF"/>
</dbReference>
<dbReference type="PANTHER" id="PTHR32039">
    <property type="entry name" value="MAGNESIUM-CHELATASE SUBUNIT CHLI"/>
    <property type="match status" value="1"/>
</dbReference>
<dbReference type="Pfam" id="PF13335">
    <property type="entry name" value="Mg_chelatase_C"/>
    <property type="match status" value="1"/>
</dbReference>
<dbReference type="InterPro" id="IPR004482">
    <property type="entry name" value="Mg_chelat-rel"/>
</dbReference>
<dbReference type="InterPro" id="IPR025158">
    <property type="entry name" value="Mg_chelat-rel_C"/>
</dbReference>
<name>A0A1Q5PX65_9ACTO</name>
<dbReference type="CDD" id="cd00009">
    <property type="entry name" value="AAA"/>
    <property type="match status" value="1"/>
</dbReference>
<dbReference type="SMART" id="SM00382">
    <property type="entry name" value="AAA"/>
    <property type="match status" value="1"/>
</dbReference>
<dbReference type="STRING" id="52770.BSZ40_04390"/>
<dbReference type="InterPro" id="IPR003593">
    <property type="entry name" value="AAA+_ATPase"/>
</dbReference>
<accession>A0A1Q5PX65</accession>
<dbReference type="NCBIfam" id="TIGR00368">
    <property type="entry name" value="YifB family Mg chelatase-like AAA ATPase"/>
    <property type="match status" value="1"/>
</dbReference>
<comment type="caution">
    <text evidence="3">The sequence shown here is derived from an EMBL/GenBank/DDBJ whole genome shotgun (WGS) entry which is preliminary data.</text>
</comment>
<dbReference type="OrthoDB" id="9813147at2"/>
<evidence type="ECO:0000313" key="4">
    <source>
        <dbReference type="Proteomes" id="UP000185612"/>
    </source>
</evidence>
<reference evidence="4" key="1">
    <citation type="submission" date="2016-12" db="EMBL/GenBank/DDBJ databases">
        <authorList>
            <person name="Meng X."/>
        </authorList>
    </citation>
    <scope>NUCLEOTIDE SEQUENCE [LARGE SCALE GENOMIC DNA]</scope>
    <source>
        <strain evidence="4">DSM 20732</strain>
    </source>
</reference>
<dbReference type="Proteomes" id="UP000185612">
    <property type="component" value="Unassembled WGS sequence"/>
</dbReference>
<gene>
    <name evidence="3" type="ORF">BSZ40_04390</name>
</gene>
<dbReference type="AlphaFoldDB" id="A0A1Q5PX65"/>
<dbReference type="InterPro" id="IPR045006">
    <property type="entry name" value="CHLI-like"/>
</dbReference>
<dbReference type="Pfam" id="PF01078">
    <property type="entry name" value="Mg_chelatase"/>
    <property type="match status" value="1"/>
</dbReference>
<feature type="domain" description="AAA+ ATPase" evidence="2">
    <location>
        <begin position="215"/>
        <end position="399"/>
    </location>
</feature>
<sequence>MPLAYTRAVALSGITGHLVEVEAQTTAGLPAVVLVGLPDAALREARERVRAAIGSCGLEWRERRTTVNLSPAGLPKAGTGFDLALAVAMLASQRLVEAERAARAVHLGELGLDGRVLPVRGVLPAVRAAVAAGHCRVVVPAANAPEAELVPGARVHAVEHLADLVADYGGHPQARPCRSVPASPAPSVPPAADKDLAEVVGQAEARRALEVAAAGGHHLLLIGTAGAGKTMLAERLPGLLPPLEDETALEVTALHSLAGALGEASDLVRRAPFQAPHHSATAAAILGGGAGLPRPGAVSLAHGGVLFLDEAPEFAARVLDALRQPLESGQVVLHRAAGSATYPARFQLVLAANPCPCGNALSLVKTCTCSPQARRRYLTRLSGPLLDRLDLRVRVEPLQAADLAAGGGQSSAEVAERVGAARERAAHRWRGTPWRLNSQVPGWHLRDYTEGLAPGAEQLLHAAFATGAISMRGLDRILRVAWTLADLAGAARVEVEHVGAATALREGVFDELTSS</sequence>
<dbReference type="SUPFAM" id="SSF52540">
    <property type="entry name" value="P-loop containing nucleoside triphosphate hydrolases"/>
    <property type="match status" value="1"/>
</dbReference>
<keyword evidence="4" id="KW-1185">Reference proteome</keyword>
<comment type="similarity">
    <text evidence="1">Belongs to the Mg-chelatase subunits D/I family. ComM subfamily.</text>
</comment>
<dbReference type="Gene3D" id="3.30.230.10">
    <property type="match status" value="1"/>
</dbReference>
<dbReference type="SUPFAM" id="SSF54211">
    <property type="entry name" value="Ribosomal protein S5 domain 2-like"/>
    <property type="match status" value="1"/>
</dbReference>
<dbReference type="Pfam" id="PF13541">
    <property type="entry name" value="ChlI"/>
    <property type="match status" value="1"/>
</dbReference>
<evidence type="ECO:0000313" key="3">
    <source>
        <dbReference type="EMBL" id="OKL52147.1"/>
    </source>
</evidence>
<dbReference type="Gene3D" id="3.40.50.300">
    <property type="entry name" value="P-loop containing nucleotide triphosphate hydrolases"/>
    <property type="match status" value="1"/>
</dbReference>
<protein>
    <submittedName>
        <fullName evidence="3">Mg chelatase-like protein</fullName>
    </submittedName>
</protein>
<dbReference type="EMBL" id="MQVS01000003">
    <property type="protein sequence ID" value="OKL52147.1"/>
    <property type="molecule type" value="Genomic_DNA"/>
</dbReference>
<dbReference type="GO" id="GO:0005524">
    <property type="term" value="F:ATP binding"/>
    <property type="evidence" value="ECO:0007669"/>
    <property type="project" value="InterPro"/>
</dbReference>
<dbReference type="InterPro" id="IPR014721">
    <property type="entry name" value="Ribsml_uS5_D2-typ_fold_subgr"/>
</dbReference>
<dbReference type="RefSeq" id="WP_073823668.1">
    <property type="nucleotide sequence ID" value="NZ_MQVS01000003.1"/>
</dbReference>
<evidence type="ECO:0000256" key="1">
    <source>
        <dbReference type="ARBA" id="ARBA00006354"/>
    </source>
</evidence>
<organism evidence="3 4">
    <name type="scientific">Buchananella hordeovulneris</name>
    <dbReference type="NCBI Taxonomy" id="52770"/>
    <lineage>
        <taxon>Bacteria</taxon>
        <taxon>Bacillati</taxon>
        <taxon>Actinomycetota</taxon>
        <taxon>Actinomycetes</taxon>
        <taxon>Actinomycetales</taxon>
        <taxon>Actinomycetaceae</taxon>
        <taxon>Buchananella</taxon>
    </lineage>
</organism>
<evidence type="ECO:0000259" key="2">
    <source>
        <dbReference type="SMART" id="SM00382"/>
    </source>
</evidence>
<proteinExistence type="inferred from homology"/>